<dbReference type="Gene3D" id="1.10.10.10">
    <property type="entry name" value="Winged helix-like DNA-binding domain superfamily/Winged helix DNA-binding domain"/>
    <property type="match status" value="1"/>
</dbReference>
<evidence type="ECO:0000313" key="1">
    <source>
        <dbReference type="EMBL" id="ADY16752.1"/>
    </source>
</evidence>
<accession>F1BYS9</accession>
<dbReference type="SUPFAM" id="SSF46785">
    <property type="entry name" value="Winged helix' DNA-binding domain"/>
    <property type="match status" value="1"/>
</dbReference>
<sequence>MSYQLINLEEHATFDSIQEMDNTVRQYNAKISKTHYETLNLLKQYSCKVIGVSHLKIKTIADCLGKSVRTIKRHLKYLKEQGFISVINIMRSKIGGKGASAYAINPVEVQKKIINVTSQMSRRKADKKRSQHQSQQAMAFVRTKKETMYFLKLLNSFVSNKHRHKQIKLKRIENIKYFRACPEGVPVELYQRYKPFFSDAQIKCLFNKISDQINQYPNINDEEYTDIINDTLDSLVKALRNYHRGQGDKIYNIFAYATAAAKYQALRQYSMKLWEIPPTFIQDNTTFEADTTFKQASMAIWEKVGLFDDEGMPY</sequence>
<dbReference type="RefSeq" id="WP_013626376.1">
    <property type="nucleotide sequence ID" value="NC_015173.2"/>
</dbReference>
<dbReference type="EMBL" id="HQ170520">
    <property type="protein sequence ID" value="ADY16752.1"/>
    <property type="molecule type" value="Genomic_DNA"/>
</dbReference>
<keyword evidence="1" id="KW-0614">Plasmid</keyword>
<dbReference type="InterPro" id="IPR036390">
    <property type="entry name" value="WH_DNA-bd_sf"/>
</dbReference>
<organism evidence="1">
    <name type="scientific">Staphylococcus staphylolyticus</name>
    <dbReference type="NCBI Taxonomy" id="1287"/>
    <lineage>
        <taxon>Bacteria</taxon>
        <taxon>Bacillati</taxon>
        <taxon>Bacillota</taxon>
        <taxon>Bacilli</taxon>
        <taxon>Bacillales</taxon>
        <taxon>Staphylococcaceae</taxon>
        <taxon>Staphylococcus</taxon>
    </lineage>
</organism>
<name>F1BYS9_STAST</name>
<geneLocation type="plasmid" evidence="1">
    <name>pACK2</name>
</geneLocation>
<protein>
    <submittedName>
        <fullName evidence="1">Putative orfP2 protein</fullName>
    </submittedName>
</protein>
<dbReference type="CDD" id="cd00092">
    <property type="entry name" value="HTH_CRP"/>
    <property type="match status" value="1"/>
</dbReference>
<proteinExistence type="predicted"/>
<dbReference type="AlphaFoldDB" id="F1BYS9"/>
<reference evidence="1" key="1">
    <citation type="journal article" date="2013" name="Plasmid">
        <title>Complete nucleotide sequences of plasmids pACK2 and pACK5 from Staphylococcus simulans biovar staphylolyticus.</title>
        <authorList>
            <person name="Gargis A.S."/>
            <person name="Heath L.S."/>
            <person name="Heath H.E."/>
            <person name="Leblanc P.A."/>
            <person name="Gargis S.R."/>
            <person name="Harris T.H."/>
            <person name="Sloan G.L."/>
        </authorList>
    </citation>
    <scope>NUCLEOTIDE SEQUENCE</scope>
    <source>
        <strain evidence="1">NRRL B-2628</strain>
        <plasmid evidence="1">pACK2</plasmid>
    </source>
</reference>
<dbReference type="InterPro" id="IPR036388">
    <property type="entry name" value="WH-like_DNA-bd_sf"/>
</dbReference>